<organism evidence="1 2">
    <name type="scientific">Vagococcus fessus</name>
    <dbReference type="NCBI Taxonomy" id="120370"/>
    <lineage>
        <taxon>Bacteria</taxon>
        <taxon>Bacillati</taxon>
        <taxon>Bacillota</taxon>
        <taxon>Bacilli</taxon>
        <taxon>Lactobacillales</taxon>
        <taxon>Enterococcaceae</taxon>
        <taxon>Vagococcus</taxon>
    </lineage>
</organism>
<dbReference type="EMBL" id="NGJY01000002">
    <property type="protein sequence ID" value="RSU03036.1"/>
    <property type="molecule type" value="Genomic_DNA"/>
</dbReference>
<dbReference type="OrthoDB" id="2320264at2"/>
<accession>A0A430A7E4</accession>
<sequence length="86" mass="10048">MNTYMKVNDQFYNATVHFSNNCLRVMTYLGAFKRDISTLDCREIYYATSTPVFGGKQIRFVYENKPYILYTQGEGMAEYIETELGI</sequence>
<dbReference type="Proteomes" id="UP000287101">
    <property type="component" value="Unassembled WGS sequence"/>
</dbReference>
<proteinExistence type="predicted"/>
<keyword evidence="2" id="KW-1185">Reference proteome</keyword>
<reference evidence="1 2" key="1">
    <citation type="submission" date="2017-05" db="EMBL/GenBank/DDBJ databases">
        <title>Vagococcus spp. assemblies.</title>
        <authorList>
            <person name="Gulvik C.A."/>
        </authorList>
    </citation>
    <scope>NUCLEOTIDE SEQUENCE [LARGE SCALE GENOMIC DNA]</scope>
    <source>
        <strain evidence="1 2">CCUG 41755</strain>
    </source>
</reference>
<gene>
    <name evidence="1" type="ORF">CBF31_04735</name>
</gene>
<name>A0A430A7E4_9ENTE</name>
<evidence type="ECO:0000313" key="2">
    <source>
        <dbReference type="Proteomes" id="UP000287101"/>
    </source>
</evidence>
<dbReference type="RefSeq" id="WP_126831247.1">
    <property type="nucleotide sequence ID" value="NZ_CBCRYB010000004.1"/>
</dbReference>
<protein>
    <submittedName>
        <fullName evidence="1">Uncharacterized protein</fullName>
    </submittedName>
</protein>
<comment type="caution">
    <text evidence="1">The sequence shown here is derived from an EMBL/GenBank/DDBJ whole genome shotgun (WGS) entry which is preliminary data.</text>
</comment>
<dbReference type="AlphaFoldDB" id="A0A430A7E4"/>
<evidence type="ECO:0000313" key="1">
    <source>
        <dbReference type="EMBL" id="RSU03036.1"/>
    </source>
</evidence>